<name>A0A2N5DRM7_9CAUL</name>
<dbReference type="SUPFAM" id="SSF55961">
    <property type="entry name" value="Bet v1-like"/>
    <property type="match status" value="1"/>
</dbReference>
<evidence type="ECO:0000313" key="1">
    <source>
        <dbReference type="EMBL" id="PLR28695.1"/>
    </source>
</evidence>
<protein>
    <submittedName>
        <fullName evidence="1">Cyclase</fullName>
    </submittedName>
</protein>
<proteinExistence type="predicted"/>
<evidence type="ECO:0000313" key="2">
    <source>
        <dbReference type="Proteomes" id="UP000234479"/>
    </source>
</evidence>
<reference evidence="1 2" key="1">
    <citation type="submission" date="2017-12" db="EMBL/GenBank/DDBJ databases">
        <title>The genome sequence of Caulobacter sp. 410.</title>
        <authorList>
            <person name="Gao J."/>
            <person name="Mao X."/>
            <person name="Sun J."/>
        </authorList>
    </citation>
    <scope>NUCLEOTIDE SEQUENCE [LARGE SCALE GENOMIC DNA]</scope>
    <source>
        <strain evidence="1 2">410</strain>
    </source>
</reference>
<dbReference type="PANTHER" id="PTHR33824">
    <property type="entry name" value="POLYKETIDE CYCLASE/DEHYDRASE AND LIPID TRANSPORT SUPERFAMILY PROTEIN"/>
    <property type="match status" value="1"/>
</dbReference>
<dbReference type="Pfam" id="PF10604">
    <property type="entry name" value="Polyketide_cyc2"/>
    <property type="match status" value="1"/>
</dbReference>
<dbReference type="PANTHER" id="PTHR33824:SF7">
    <property type="entry name" value="POLYKETIDE CYCLASE_DEHYDRASE AND LIPID TRANSPORT SUPERFAMILY PROTEIN"/>
    <property type="match status" value="1"/>
</dbReference>
<dbReference type="InterPro" id="IPR019587">
    <property type="entry name" value="Polyketide_cyclase/dehydratase"/>
</dbReference>
<dbReference type="InterPro" id="IPR023393">
    <property type="entry name" value="START-like_dom_sf"/>
</dbReference>
<gene>
    <name evidence="1" type="ORF">SGCZBJ_01725</name>
</gene>
<dbReference type="Proteomes" id="UP000234479">
    <property type="component" value="Unassembled WGS sequence"/>
</dbReference>
<dbReference type="InterPro" id="IPR047137">
    <property type="entry name" value="ORF3"/>
</dbReference>
<dbReference type="CDD" id="cd07817">
    <property type="entry name" value="SRPBCC_8"/>
    <property type="match status" value="1"/>
</dbReference>
<dbReference type="AlphaFoldDB" id="A0A2N5DRM7"/>
<accession>A0A2N5DRM7</accession>
<dbReference type="Gene3D" id="3.30.530.20">
    <property type="match status" value="1"/>
</dbReference>
<sequence>MSEETIGRALQSDAPLTAAVHQRDIAHEVAEERGWRQAALVGRTVTINRPRAELYAFWRDFRNLARFMENVESITPSDARRWRWVVKAPAGRTVAWESVLTDEVDNELLAWESVEGADIKNFGRVEFRDGPPGRGTEVTATIVYEPPGGDLGKLIAKLFQKEPKIQARRELRRFKQLMETGEISTAKTSNAAPQG</sequence>
<dbReference type="EMBL" id="PJRS01000006">
    <property type="protein sequence ID" value="PLR28695.1"/>
    <property type="molecule type" value="Genomic_DNA"/>
</dbReference>
<organism evidence="1 2">
    <name type="scientific">Caulobacter zeae</name>
    <dbReference type="NCBI Taxonomy" id="2055137"/>
    <lineage>
        <taxon>Bacteria</taxon>
        <taxon>Pseudomonadati</taxon>
        <taxon>Pseudomonadota</taxon>
        <taxon>Alphaproteobacteria</taxon>
        <taxon>Caulobacterales</taxon>
        <taxon>Caulobacteraceae</taxon>
        <taxon>Caulobacter</taxon>
    </lineage>
</organism>
<comment type="caution">
    <text evidence="1">The sequence shown here is derived from an EMBL/GenBank/DDBJ whole genome shotgun (WGS) entry which is preliminary data.</text>
</comment>
<dbReference type="OrthoDB" id="9797595at2"/>
<dbReference type="RefSeq" id="WP_101716313.1">
    <property type="nucleotide sequence ID" value="NZ_PJRS01000006.1"/>
</dbReference>
<keyword evidence="2" id="KW-1185">Reference proteome</keyword>